<dbReference type="SUPFAM" id="SSF53300">
    <property type="entry name" value="vWA-like"/>
    <property type="match status" value="1"/>
</dbReference>
<dbReference type="Pfam" id="PF13519">
    <property type="entry name" value="VWA_2"/>
    <property type="match status" value="1"/>
</dbReference>
<dbReference type="AlphaFoldDB" id="A0A3A3Z168"/>
<evidence type="ECO:0000256" key="1">
    <source>
        <dbReference type="ARBA" id="ARBA00022475"/>
    </source>
</evidence>
<sequence>MNPLTLSFEAPARLWLLLGVLALVVLYLLAQRRRRDYAVRFTALALLDKVAPRRPAWRRHVPAAAFLGCVALLVLAVARPEADTRVPRERASVIVAVDTSISMQATDVEPSRFAVAKEAAADFVDELPEDFAVGLVSFNGGATLEVAPTRDHEALAAAVQRLQLGPSTAIGEAVYASLAAIEAEAASVQGGDGTPAPARIVLLSDGTNTVGRGPEDAADAASEAGVPVSTIAYGTEDGVVETQGQLVPVPVDAEALAALAEATGGQAYEAATGDELGEVYDDIGASIGYRVERRDATTWFVGGALLLALAAAAGSLRWFARLP</sequence>
<proteinExistence type="predicted"/>
<dbReference type="Pfam" id="PF07584">
    <property type="entry name" value="BatA"/>
    <property type="match status" value="1"/>
</dbReference>
<keyword evidence="2 5" id="KW-0812">Transmembrane</keyword>
<evidence type="ECO:0000313" key="8">
    <source>
        <dbReference type="Proteomes" id="UP000265614"/>
    </source>
</evidence>
<dbReference type="RefSeq" id="WP_119949711.1">
    <property type="nucleotide sequence ID" value="NZ_QZEZ01000002.1"/>
</dbReference>
<dbReference type="PANTHER" id="PTHR22550:SF5">
    <property type="entry name" value="LEUCINE ZIPPER PROTEIN 4"/>
    <property type="match status" value="1"/>
</dbReference>
<evidence type="ECO:0000313" key="7">
    <source>
        <dbReference type="EMBL" id="RJK96995.1"/>
    </source>
</evidence>
<evidence type="ECO:0000259" key="6">
    <source>
        <dbReference type="PROSITE" id="PS50234"/>
    </source>
</evidence>
<dbReference type="InterPro" id="IPR050768">
    <property type="entry name" value="UPF0353/GerABKA_families"/>
</dbReference>
<evidence type="ECO:0000256" key="4">
    <source>
        <dbReference type="ARBA" id="ARBA00023136"/>
    </source>
</evidence>
<dbReference type="OrthoDB" id="8882959at2"/>
<dbReference type="InterPro" id="IPR036465">
    <property type="entry name" value="vWFA_dom_sf"/>
</dbReference>
<keyword evidence="1" id="KW-1003">Cell membrane</keyword>
<reference evidence="7 8" key="1">
    <citation type="submission" date="2018-09" db="EMBL/GenBank/DDBJ databases">
        <title>YIM 75000 draft genome.</title>
        <authorList>
            <person name="Tang S."/>
            <person name="Feng Y."/>
        </authorList>
    </citation>
    <scope>NUCLEOTIDE SEQUENCE [LARGE SCALE GENOMIC DNA]</scope>
    <source>
        <strain evidence="7 8">YIM 75000</strain>
    </source>
</reference>
<dbReference type="PROSITE" id="PS50234">
    <property type="entry name" value="VWFA"/>
    <property type="match status" value="1"/>
</dbReference>
<gene>
    <name evidence="7" type="ORF">D5H78_07085</name>
</gene>
<feature type="domain" description="VWFA" evidence="6">
    <location>
        <begin position="92"/>
        <end position="283"/>
    </location>
</feature>
<dbReference type="InterPro" id="IPR024163">
    <property type="entry name" value="Aerotolerance_reg_N"/>
</dbReference>
<dbReference type="InterPro" id="IPR002035">
    <property type="entry name" value="VWF_A"/>
</dbReference>
<dbReference type="Proteomes" id="UP000265614">
    <property type="component" value="Unassembled WGS sequence"/>
</dbReference>
<organism evidence="7 8">
    <name type="scientific">Vallicoccus soli</name>
    <dbReference type="NCBI Taxonomy" id="2339232"/>
    <lineage>
        <taxon>Bacteria</taxon>
        <taxon>Bacillati</taxon>
        <taxon>Actinomycetota</taxon>
        <taxon>Actinomycetes</taxon>
        <taxon>Motilibacterales</taxon>
        <taxon>Vallicoccaceae</taxon>
        <taxon>Vallicoccus</taxon>
    </lineage>
</organism>
<feature type="transmembrane region" description="Helical" evidence="5">
    <location>
        <begin position="299"/>
        <end position="320"/>
    </location>
</feature>
<protein>
    <submittedName>
        <fullName evidence="7">VWA domain-containing protein</fullName>
    </submittedName>
</protein>
<evidence type="ECO:0000256" key="3">
    <source>
        <dbReference type="ARBA" id="ARBA00022989"/>
    </source>
</evidence>
<feature type="transmembrane region" description="Helical" evidence="5">
    <location>
        <begin position="12"/>
        <end position="30"/>
    </location>
</feature>
<dbReference type="Gene3D" id="3.40.50.410">
    <property type="entry name" value="von Willebrand factor, type A domain"/>
    <property type="match status" value="1"/>
</dbReference>
<accession>A0A3A3Z168</accession>
<evidence type="ECO:0000256" key="5">
    <source>
        <dbReference type="SAM" id="Phobius"/>
    </source>
</evidence>
<dbReference type="EMBL" id="QZEZ01000002">
    <property type="protein sequence ID" value="RJK96995.1"/>
    <property type="molecule type" value="Genomic_DNA"/>
</dbReference>
<dbReference type="PANTHER" id="PTHR22550">
    <property type="entry name" value="SPORE GERMINATION PROTEIN"/>
    <property type="match status" value="1"/>
</dbReference>
<dbReference type="SMART" id="SM00327">
    <property type="entry name" value="VWA"/>
    <property type="match status" value="1"/>
</dbReference>
<name>A0A3A3Z168_9ACTN</name>
<keyword evidence="4 5" id="KW-0472">Membrane</keyword>
<evidence type="ECO:0000256" key="2">
    <source>
        <dbReference type="ARBA" id="ARBA00022692"/>
    </source>
</evidence>
<comment type="caution">
    <text evidence="7">The sequence shown here is derived from an EMBL/GenBank/DDBJ whole genome shotgun (WGS) entry which is preliminary data.</text>
</comment>
<keyword evidence="8" id="KW-1185">Reference proteome</keyword>
<keyword evidence="3 5" id="KW-1133">Transmembrane helix</keyword>